<keyword evidence="1" id="KW-0472">Membrane</keyword>
<dbReference type="OrthoDB" id="290051at2"/>
<feature type="transmembrane region" description="Helical" evidence="1">
    <location>
        <begin position="83"/>
        <end position="103"/>
    </location>
</feature>
<feature type="transmembrane region" description="Helical" evidence="1">
    <location>
        <begin position="300"/>
        <end position="319"/>
    </location>
</feature>
<feature type="transmembrane region" description="Helical" evidence="1">
    <location>
        <begin position="134"/>
        <end position="151"/>
    </location>
</feature>
<dbReference type="InterPro" id="IPR002656">
    <property type="entry name" value="Acyl_transf_3_dom"/>
</dbReference>
<dbReference type="EMBL" id="CP028136">
    <property type="protein sequence ID" value="AVR43999.1"/>
    <property type="molecule type" value="Genomic_DNA"/>
</dbReference>
<keyword evidence="1" id="KW-0812">Transmembrane</keyword>
<sequence>MEFKSSKNEINRISGLDSLRFLAFLFVFLFHTASYFSFGFLGVDFFFVLSSFLLTFLALKEIEKTGGFSQRNFFIRRALRIFPLYYLLISLSFLLLPVILGLFKMTVTLPEHPFLFWTFLGNYDRSDFFMPLKFFWSIAVEEQFYLLFLILSLFFRKYLLWIIGGLLTFYLAYIFLDQIFLTNDYKTVFYHFANFSCGMAGGYLFFKKRNSIKLWLPAFLILFPLVFISFQIPSLFNLALSCWFVSLIFVSWKLSFFIKKNWLFRCSEYLGKFTYGLYVYSGFVIIFYKKIEIFDSKALTVAAMLVTTFLISFFSYHFFEKHFLHLKKKFRSGKLSLHYRFSRK</sequence>
<organism evidence="3 4">
    <name type="scientific">Christiangramia fulva</name>
    <dbReference type="NCBI Taxonomy" id="2126553"/>
    <lineage>
        <taxon>Bacteria</taxon>
        <taxon>Pseudomonadati</taxon>
        <taxon>Bacteroidota</taxon>
        <taxon>Flavobacteriia</taxon>
        <taxon>Flavobacteriales</taxon>
        <taxon>Flavobacteriaceae</taxon>
        <taxon>Christiangramia</taxon>
    </lineage>
</organism>
<dbReference type="PANTHER" id="PTHR23028">
    <property type="entry name" value="ACETYLTRANSFERASE"/>
    <property type="match status" value="1"/>
</dbReference>
<dbReference type="GO" id="GO:0016020">
    <property type="term" value="C:membrane"/>
    <property type="evidence" value="ECO:0007669"/>
    <property type="project" value="TreeGrafter"/>
</dbReference>
<feature type="domain" description="Acyltransferase 3" evidence="2">
    <location>
        <begin position="14"/>
        <end position="316"/>
    </location>
</feature>
<dbReference type="AlphaFoldDB" id="A0A2R3Z164"/>
<feature type="transmembrane region" description="Helical" evidence="1">
    <location>
        <begin position="158"/>
        <end position="176"/>
    </location>
</feature>
<dbReference type="GO" id="GO:0000271">
    <property type="term" value="P:polysaccharide biosynthetic process"/>
    <property type="evidence" value="ECO:0007669"/>
    <property type="project" value="TreeGrafter"/>
</dbReference>
<reference evidence="4" key="1">
    <citation type="submission" date="2018-03" db="EMBL/GenBank/DDBJ databases">
        <title>Gramella fulva sp. nov., isolated from a dry surface of tidal flat.</title>
        <authorList>
            <person name="Hwang S.H."/>
            <person name="Hwang W.M."/>
            <person name="Kang K."/>
            <person name="Ahn T.-Y."/>
        </authorList>
    </citation>
    <scope>NUCLEOTIDE SEQUENCE [LARGE SCALE GENOMIC DNA]</scope>
    <source>
        <strain evidence="4">SH35</strain>
    </source>
</reference>
<evidence type="ECO:0000313" key="4">
    <source>
        <dbReference type="Proteomes" id="UP000241507"/>
    </source>
</evidence>
<feature type="transmembrane region" description="Helical" evidence="1">
    <location>
        <begin position="238"/>
        <end position="257"/>
    </location>
</feature>
<keyword evidence="4" id="KW-1185">Reference proteome</keyword>
<feature type="transmembrane region" description="Helical" evidence="1">
    <location>
        <begin position="45"/>
        <end position="62"/>
    </location>
</feature>
<feature type="transmembrane region" description="Helical" evidence="1">
    <location>
        <begin position="188"/>
        <end position="206"/>
    </location>
</feature>
<evidence type="ECO:0000256" key="1">
    <source>
        <dbReference type="SAM" id="Phobius"/>
    </source>
</evidence>
<proteinExistence type="predicted"/>
<feature type="transmembrane region" description="Helical" evidence="1">
    <location>
        <begin position="213"/>
        <end position="232"/>
    </location>
</feature>
<gene>
    <name evidence="3" type="ORF">C7S20_01255</name>
</gene>
<dbReference type="Pfam" id="PF01757">
    <property type="entry name" value="Acyl_transf_3"/>
    <property type="match status" value="1"/>
</dbReference>
<feature type="transmembrane region" description="Helical" evidence="1">
    <location>
        <begin position="21"/>
        <end position="39"/>
    </location>
</feature>
<name>A0A2R3Z164_9FLAO</name>
<evidence type="ECO:0000259" key="2">
    <source>
        <dbReference type="Pfam" id="PF01757"/>
    </source>
</evidence>
<protein>
    <recommendedName>
        <fullName evidence="2">Acyltransferase 3 domain-containing protein</fullName>
    </recommendedName>
</protein>
<dbReference type="KEGG" id="grs:C7S20_01255"/>
<dbReference type="GO" id="GO:0016747">
    <property type="term" value="F:acyltransferase activity, transferring groups other than amino-acyl groups"/>
    <property type="evidence" value="ECO:0007669"/>
    <property type="project" value="InterPro"/>
</dbReference>
<dbReference type="Proteomes" id="UP000241507">
    <property type="component" value="Chromosome"/>
</dbReference>
<dbReference type="InterPro" id="IPR050879">
    <property type="entry name" value="Acyltransferase_3"/>
</dbReference>
<dbReference type="RefSeq" id="WP_107010784.1">
    <property type="nucleotide sequence ID" value="NZ_CP028136.1"/>
</dbReference>
<accession>A0A2R3Z164</accession>
<evidence type="ECO:0000313" key="3">
    <source>
        <dbReference type="EMBL" id="AVR43999.1"/>
    </source>
</evidence>
<dbReference type="PANTHER" id="PTHR23028:SF53">
    <property type="entry name" value="ACYL_TRANSF_3 DOMAIN-CONTAINING PROTEIN"/>
    <property type="match status" value="1"/>
</dbReference>
<feature type="transmembrane region" description="Helical" evidence="1">
    <location>
        <begin position="269"/>
        <end position="288"/>
    </location>
</feature>
<keyword evidence="1" id="KW-1133">Transmembrane helix</keyword>